<proteinExistence type="predicted"/>
<reference evidence="2 3" key="1">
    <citation type="submission" date="2021-05" db="EMBL/GenBank/DDBJ databases">
        <title>A Polyphasic approach of four new species of the genus Ohtaekwangia: Ohtaekwangia histidinii sp. nov., Ohtaekwangia cretensis sp. nov., Ohtaekwangia indiensis sp. nov., Ohtaekwangia reichenbachii sp. nov. from diverse environment.</title>
        <authorList>
            <person name="Octaviana S."/>
        </authorList>
    </citation>
    <scope>NUCLEOTIDE SEQUENCE [LARGE SCALE GENOMIC DNA]</scope>
    <source>
        <strain evidence="2 3">PWU4</strain>
    </source>
</reference>
<dbReference type="Proteomes" id="UP001319200">
    <property type="component" value="Unassembled WGS sequence"/>
</dbReference>
<keyword evidence="2" id="KW-0449">Lipoprotein</keyword>
<evidence type="ECO:0000313" key="3">
    <source>
        <dbReference type="Proteomes" id="UP001319200"/>
    </source>
</evidence>
<name>A0AAP2DNC7_9BACT</name>
<dbReference type="Pfam" id="PF12771">
    <property type="entry name" value="SusD-like_2"/>
    <property type="match status" value="1"/>
</dbReference>
<protein>
    <submittedName>
        <fullName evidence="2">SusD/RagB family nutrient-binding outer membrane lipoprotein</fullName>
    </submittedName>
</protein>
<keyword evidence="1" id="KW-0732">Signal</keyword>
<dbReference type="Pfam" id="PF12741">
    <property type="entry name" value="SusD-like"/>
    <property type="match status" value="1"/>
</dbReference>
<dbReference type="InterPro" id="IPR024302">
    <property type="entry name" value="SusD-like"/>
</dbReference>
<dbReference type="InterPro" id="IPR041662">
    <property type="entry name" value="SusD-like_2"/>
</dbReference>
<feature type="signal peptide" evidence="1">
    <location>
        <begin position="1"/>
        <end position="22"/>
    </location>
</feature>
<dbReference type="InterPro" id="IPR011990">
    <property type="entry name" value="TPR-like_helical_dom_sf"/>
</dbReference>
<dbReference type="EMBL" id="JAHESF010000012">
    <property type="protein sequence ID" value="MBT1698037.1"/>
    <property type="molecule type" value="Genomic_DNA"/>
</dbReference>
<dbReference type="RefSeq" id="WP_254163908.1">
    <property type="nucleotide sequence ID" value="NZ_JAHESF010000012.1"/>
</dbReference>
<feature type="chain" id="PRO_5042830444" evidence="1">
    <location>
        <begin position="23"/>
        <end position="630"/>
    </location>
</feature>
<evidence type="ECO:0000256" key="1">
    <source>
        <dbReference type="SAM" id="SignalP"/>
    </source>
</evidence>
<dbReference type="SUPFAM" id="SSF48452">
    <property type="entry name" value="TPR-like"/>
    <property type="match status" value="1"/>
</dbReference>
<organism evidence="2 3">
    <name type="scientific">Chryseosolibacter histidini</name>
    <dbReference type="NCBI Taxonomy" id="2782349"/>
    <lineage>
        <taxon>Bacteria</taxon>
        <taxon>Pseudomonadati</taxon>
        <taxon>Bacteroidota</taxon>
        <taxon>Cytophagia</taxon>
        <taxon>Cytophagales</taxon>
        <taxon>Chryseotaleaceae</taxon>
        <taxon>Chryseosolibacter</taxon>
    </lineage>
</organism>
<gene>
    <name evidence="2" type="ORF">KK083_14185</name>
</gene>
<sequence>MRRRLYIISAALWLLLAPTACEEYLDVNKNVDAPAYVDGYLYLAGIQQAYQGLYYDVRATAPLAQMMGTSATYFNVYAQNFYPTGRDEGGELWRLTYFLQGMNLENLIKQSEAAGEWTLAGIGYAIKAFSWDQLTKMHGDLPMTDAYVPGLLSHDYDYQSEIYPQVRAWAYKAVEYLEKEDLTNYGTKISANDYIYGGDKAKWIKFAYGVIVRNLASLSNKTNFNTAYAQELIDAAAKSFATSADDATLRIAGGGTTAPYSEFNNFWGTFRPNLSYSYFQHEYAVQVFTGTVPKYDQATGNKTPVAGNTYYPYELAAKQIICDTAIITQAGHYDPRVAVKLATADDPTYSGIDNAFAVKKRKYLGGSFTGTSGPIGTAPSFYGRNASSSYAGTTHDGTGRWLYRDNAPYILMTCAELKFCLAEAYWKIGDKTAAFEAFKAGVKEDIAFTAKYITPGTKGSATGGDKITTALFTTLANQYAAGPFVDGLPTGDFSLSHIMMQKWVALYPWGAQEAWVDMRKYHYDISYSGEYPSQASGAWTINILNQKWDTDPTKVYKGLYLAPAQVQNRKSTYNLLNQGSPCFRIRPRYNSEYMWNKPSLEILTPISGLADNYQCSIPWFAYPGDLPTTN</sequence>
<dbReference type="AlphaFoldDB" id="A0AAP2DNC7"/>
<accession>A0AAP2DNC7</accession>
<dbReference type="Gene3D" id="1.25.40.390">
    <property type="match status" value="2"/>
</dbReference>
<keyword evidence="3" id="KW-1185">Reference proteome</keyword>
<comment type="caution">
    <text evidence="2">The sequence shown here is derived from an EMBL/GenBank/DDBJ whole genome shotgun (WGS) entry which is preliminary data.</text>
</comment>
<evidence type="ECO:0000313" key="2">
    <source>
        <dbReference type="EMBL" id="MBT1698037.1"/>
    </source>
</evidence>